<dbReference type="Proteomes" id="UP000245802">
    <property type="component" value="Chromosome"/>
</dbReference>
<name>A0A2Z3H9B4_9BACT</name>
<reference evidence="2 3" key="1">
    <citation type="submission" date="2018-01" db="EMBL/GenBank/DDBJ databases">
        <title>G. obscuriglobus.</title>
        <authorList>
            <person name="Franke J."/>
            <person name="Blomberg W."/>
            <person name="Selmecki A."/>
        </authorList>
    </citation>
    <scope>NUCLEOTIDE SEQUENCE [LARGE SCALE GENOMIC DNA]</scope>
    <source>
        <strain evidence="2 3">DSM 5831</strain>
    </source>
</reference>
<protein>
    <submittedName>
        <fullName evidence="2">Uncharacterized protein</fullName>
    </submittedName>
</protein>
<dbReference type="OrthoDB" id="303876at2"/>
<evidence type="ECO:0000313" key="2">
    <source>
        <dbReference type="EMBL" id="AWM40137.1"/>
    </source>
</evidence>
<dbReference type="EMBL" id="CP025958">
    <property type="protein sequence ID" value="AWM40137.1"/>
    <property type="molecule type" value="Genomic_DNA"/>
</dbReference>
<sequence length="148" mass="15734">MGAKEVLDKIRDEVAPVKQALGQVLEKLEPTRQFLGKAWDVAQPAFDHGRSEAAAALFSGSAYVMYQRSAPGPEDAKGLTPEGVAPEGLTFEGIATEANAPEGITSEGIAQPLVSPEKPMGMDELRALAREAKAARGMEPECDNELEL</sequence>
<evidence type="ECO:0000313" key="3">
    <source>
        <dbReference type="Proteomes" id="UP000245802"/>
    </source>
</evidence>
<dbReference type="RefSeq" id="WP_010034109.1">
    <property type="nucleotide sequence ID" value="NZ_CP025958.1"/>
</dbReference>
<gene>
    <name evidence="2" type="ORF">C1280_26120</name>
</gene>
<keyword evidence="3" id="KW-1185">Reference proteome</keyword>
<dbReference type="KEGG" id="gog:C1280_26120"/>
<organism evidence="2 3">
    <name type="scientific">Gemmata obscuriglobus</name>
    <dbReference type="NCBI Taxonomy" id="114"/>
    <lineage>
        <taxon>Bacteria</taxon>
        <taxon>Pseudomonadati</taxon>
        <taxon>Planctomycetota</taxon>
        <taxon>Planctomycetia</taxon>
        <taxon>Gemmatales</taxon>
        <taxon>Gemmataceae</taxon>
        <taxon>Gemmata</taxon>
    </lineage>
</organism>
<accession>A0A2Z3H9B4</accession>
<proteinExistence type="predicted"/>
<feature type="region of interest" description="Disordered" evidence="1">
    <location>
        <begin position="98"/>
        <end position="118"/>
    </location>
</feature>
<evidence type="ECO:0000256" key="1">
    <source>
        <dbReference type="SAM" id="MobiDB-lite"/>
    </source>
</evidence>
<dbReference type="AlphaFoldDB" id="A0A2Z3H9B4"/>